<comment type="caution">
    <text evidence="1">The sequence shown here is derived from an EMBL/GenBank/DDBJ whole genome shotgun (WGS) entry which is preliminary data.</text>
</comment>
<sequence length="215" mass="24681">MNDIDFRGTPYYLDFADHEEVEELLSHWGQKGMKFRWPADDNWEYYQAFEAWGEVCDALLAQLGNNDALKKQFKEMGEKNDGVALDAFVAYWNSIPLQNAREISHSSEVIRGAVWAVNRNLSAFKETAMLSLLDLKKALDDTEGWWWSRWFSIGVDRSEVEKKSRSLVHEFDLGMKPLTSQLEQNVGQARELIVKQKAVLEQIAKPMPKNLGLGP</sequence>
<dbReference type="RefSeq" id="WP_189123946.1">
    <property type="nucleotide sequence ID" value="NZ_BMNH01000004.1"/>
</dbReference>
<proteinExistence type="predicted"/>
<keyword evidence="2" id="KW-1185">Reference proteome</keyword>
<dbReference type="AlphaFoldDB" id="A0A917YUI5"/>
<gene>
    <name evidence="1" type="ORF">GCM10012289_22550</name>
</gene>
<dbReference type="Proteomes" id="UP000646523">
    <property type="component" value="Unassembled WGS sequence"/>
</dbReference>
<dbReference type="EMBL" id="BMNH01000004">
    <property type="protein sequence ID" value="GGO67033.1"/>
    <property type="molecule type" value="Genomic_DNA"/>
</dbReference>
<evidence type="ECO:0000313" key="2">
    <source>
        <dbReference type="Proteomes" id="UP000646523"/>
    </source>
</evidence>
<name>A0A917YUI5_9ACTN</name>
<reference evidence="1" key="2">
    <citation type="submission" date="2020-09" db="EMBL/GenBank/DDBJ databases">
        <authorList>
            <person name="Sun Q."/>
            <person name="Zhou Y."/>
        </authorList>
    </citation>
    <scope>NUCLEOTIDE SEQUENCE</scope>
    <source>
        <strain evidence="1">CGMCC 4.7368</strain>
    </source>
</reference>
<accession>A0A917YUI5</accession>
<organism evidence="1 2">
    <name type="scientific">Nonomuraea cavernae</name>
    <dbReference type="NCBI Taxonomy" id="2045107"/>
    <lineage>
        <taxon>Bacteria</taxon>
        <taxon>Bacillati</taxon>
        <taxon>Actinomycetota</taxon>
        <taxon>Actinomycetes</taxon>
        <taxon>Streptosporangiales</taxon>
        <taxon>Streptosporangiaceae</taxon>
        <taxon>Nonomuraea</taxon>
    </lineage>
</organism>
<evidence type="ECO:0000313" key="1">
    <source>
        <dbReference type="EMBL" id="GGO67033.1"/>
    </source>
</evidence>
<reference evidence="1" key="1">
    <citation type="journal article" date="2014" name="Int. J. Syst. Evol. Microbiol.">
        <title>Complete genome sequence of Corynebacterium casei LMG S-19264T (=DSM 44701T), isolated from a smear-ripened cheese.</title>
        <authorList>
            <consortium name="US DOE Joint Genome Institute (JGI-PGF)"/>
            <person name="Walter F."/>
            <person name="Albersmeier A."/>
            <person name="Kalinowski J."/>
            <person name="Ruckert C."/>
        </authorList>
    </citation>
    <scope>NUCLEOTIDE SEQUENCE</scope>
    <source>
        <strain evidence="1">CGMCC 4.7368</strain>
    </source>
</reference>
<protein>
    <submittedName>
        <fullName evidence="1">Uncharacterized protein</fullName>
    </submittedName>
</protein>